<dbReference type="Proteomes" id="UP001589789">
    <property type="component" value="Unassembled WGS sequence"/>
</dbReference>
<reference evidence="1 2" key="1">
    <citation type="submission" date="2024-09" db="EMBL/GenBank/DDBJ databases">
        <authorList>
            <person name="Sun Q."/>
            <person name="Mori K."/>
        </authorList>
    </citation>
    <scope>NUCLEOTIDE SEQUENCE [LARGE SCALE GENOMIC DNA]</scope>
    <source>
        <strain evidence="1 2">CCM 7468</strain>
    </source>
</reference>
<evidence type="ECO:0000313" key="1">
    <source>
        <dbReference type="EMBL" id="MFC0387760.1"/>
    </source>
</evidence>
<evidence type="ECO:0008006" key="3">
    <source>
        <dbReference type="Google" id="ProtNLM"/>
    </source>
</evidence>
<dbReference type="RefSeq" id="WP_377053520.1">
    <property type="nucleotide sequence ID" value="NZ_JBHLVZ010000069.1"/>
</dbReference>
<protein>
    <recommendedName>
        <fullName evidence="3">Flagellar FliJ protein</fullName>
    </recommendedName>
</protein>
<dbReference type="EMBL" id="JBHLVZ010000069">
    <property type="protein sequence ID" value="MFC0387760.1"/>
    <property type="molecule type" value="Genomic_DNA"/>
</dbReference>
<accession>A0ABV6IYH3</accession>
<sequence length="132" mass="13836">MRPNPLAVLARLRGAETMAARRHLAEDLARCEAAERTALAAARALLEEGRHGGGYAAWLPRGVAQRDAAAAAARQAGLRAEQAGVALAAARAAERAVEELAGLQAATLRRAALRDAQRALDEAGARGHLTRF</sequence>
<name>A0ABV6IYH3_9PROT</name>
<organism evidence="1 2">
    <name type="scientific">Muricoccus vinaceus</name>
    <dbReference type="NCBI Taxonomy" id="424704"/>
    <lineage>
        <taxon>Bacteria</taxon>
        <taxon>Pseudomonadati</taxon>
        <taxon>Pseudomonadota</taxon>
        <taxon>Alphaproteobacteria</taxon>
        <taxon>Acetobacterales</taxon>
        <taxon>Roseomonadaceae</taxon>
        <taxon>Muricoccus</taxon>
    </lineage>
</organism>
<evidence type="ECO:0000313" key="2">
    <source>
        <dbReference type="Proteomes" id="UP001589789"/>
    </source>
</evidence>
<comment type="caution">
    <text evidence="1">The sequence shown here is derived from an EMBL/GenBank/DDBJ whole genome shotgun (WGS) entry which is preliminary data.</text>
</comment>
<gene>
    <name evidence="1" type="ORF">ACFFIC_19765</name>
</gene>
<proteinExistence type="predicted"/>
<keyword evidence="2" id="KW-1185">Reference proteome</keyword>